<reference evidence="1 2" key="1">
    <citation type="submission" date="2009-01" db="EMBL/GenBank/DDBJ databases">
        <authorList>
            <person name="Fulton L."/>
            <person name="Clifton S."/>
            <person name="Fulton B."/>
            <person name="Xu J."/>
            <person name="Minx P."/>
            <person name="Pepin K.H."/>
            <person name="Johnson M."/>
            <person name="Bhonagiri V."/>
            <person name="Nash W.E."/>
            <person name="Mardis E.R."/>
            <person name="Wilson R.K."/>
        </authorList>
    </citation>
    <scope>NUCLEOTIDE SEQUENCE [LARGE SCALE GENOMIC DNA]</scope>
    <source>
        <strain evidence="1 2">DSM 5476</strain>
    </source>
</reference>
<evidence type="ECO:0000313" key="2">
    <source>
        <dbReference type="Proteomes" id="UP000003340"/>
    </source>
</evidence>
<sequence>MDGSCCQAIRKMLGETNNVLSGFLERWGGVRQTHWIDFAVESKEHFCLHSRKIGLRRILQQAACPSLDF</sequence>
<dbReference type="Proteomes" id="UP000003340">
    <property type="component" value="Unassembled WGS sequence"/>
</dbReference>
<accession>C0EF70</accession>
<organism evidence="1 2">
    <name type="scientific">[Clostridium] methylpentosum DSM 5476</name>
    <dbReference type="NCBI Taxonomy" id="537013"/>
    <lineage>
        <taxon>Bacteria</taxon>
        <taxon>Bacillati</taxon>
        <taxon>Bacillota</taxon>
        <taxon>Clostridia</taxon>
        <taxon>Eubacteriales</taxon>
        <taxon>Oscillospiraceae</taxon>
        <taxon>Oscillospiraceae incertae sedis</taxon>
    </lineage>
</organism>
<protein>
    <submittedName>
        <fullName evidence="1">Uncharacterized protein</fullName>
    </submittedName>
</protein>
<proteinExistence type="predicted"/>
<dbReference type="EMBL" id="ACEC01000084">
    <property type="protein sequence ID" value="EEG29873.1"/>
    <property type="molecule type" value="Genomic_DNA"/>
</dbReference>
<comment type="caution">
    <text evidence="1">The sequence shown here is derived from an EMBL/GenBank/DDBJ whole genome shotgun (WGS) entry which is preliminary data.</text>
</comment>
<reference evidence="1 2" key="2">
    <citation type="submission" date="2009-02" db="EMBL/GenBank/DDBJ databases">
        <title>Draft genome sequence of Clostridium methylpentosum (DSM 5476).</title>
        <authorList>
            <person name="Sudarsanam P."/>
            <person name="Ley R."/>
            <person name="Guruge J."/>
            <person name="Turnbaugh P.J."/>
            <person name="Mahowald M."/>
            <person name="Liep D."/>
            <person name="Gordon J."/>
        </authorList>
    </citation>
    <scope>NUCLEOTIDE SEQUENCE [LARGE SCALE GENOMIC DNA]</scope>
    <source>
        <strain evidence="1 2">DSM 5476</strain>
    </source>
</reference>
<dbReference type="STRING" id="537013.CLOSTMETH_02511"/>
<keyword evidence="2" id="KW-1185">Reference proteome</keyword>
<evidence type="ECO:0000313" key="1">
    <source>
        <dbReference type="EMBL" id="EEG29873.1"/>
    </source>
</evidence>
<name>C0EF70_9FIRM</name>
<dbReference type="HOGENOM" id="CLU_2768525_0_0_9"/>
<dbReference type="AlphaFoldDB" id="C0EF70"/>
<gene>
    <name evidence="1" type="ORF">CLOSTMETH_02511</name>
</gene>